<name>A0A073K481_9BACI</name>
<dbReference type="STRING" id="574376.BAMA_00430"/>
<evidence type="ECO:0000313" key="3">
    <source>
        <dbReference type="Proteomes" id="UP000027822"/>
    </source>
</evidence>
<feature type="transmembrane region" description="Helical" evidence="1">
    <location>
        <begin position="47"/>
        <end position="70"/>
    </location>
</feature>
<feature type="transmembrane region" description="Helical" evidence="1">
    <location>
        <begin position="82"/>
        <end position="105"/>
    </location>
</feature>
<dbReference type="RefSeq" id="WP_034634927.1">
    <property type="nucleotide sequence ID" value="NZ_CBCSJC010000002.1"/>
</dbReference>
<dbReference type="EMBL" id="JOTN01000001">
    <property type="protein sequence ID" value="KEK21272.1"/>
    <property type="molecule type" value="Genomic_DNA"/>
</dbReference>
<keyword evidence="1" id="KW-1133">Transmembrane helix</keyword>
<accession>A0A073K481</accession>
<dbReference type="OrthoDB" id="2941957at2"/>
<protein>
    <submittedName>
        <fullName evidence="2">Epimerase</fullName>
    </submittedName>
</protein>
<dbReference type="Proteomes" id="UP000027822">
    <property type="component" value="Unassembled WGS sequence"/>
</dbReference>
<evidence type="ECO:0000313" key="2">
    <source>
        <dbReference type="EMBL" id="KEK21272.1"/>
    </source>
</evidence>
<organism evidence="2 3">
    <name type="scientific">Bacillus manliponensis</name>
    <dbReference type="NCBI Taxonomy" id="574376"/>
    <lineage>
        <taxon>Bacteria</taxon>
        <taxon>Bacillati</taxon>
        <taxon>Bacillota</taxon>
        <taxon>Bacilli</taxon>
        <taxon>Bacillales</taxon>
        <taxon>Bacillaceae</taxon>
        <taxon>Bacillus</taxon>
        <taxon>Bacillus cereus group</taxon>
    </lineage>
</organism>
<keyword evidence="1" id="KW-0812">Transmembrane</keyword>
<proteinExistence type="predicted"/>
<comment type="caution">
    <text evidence="2">The sequence shown here is derived from an EMBL/GenBank/DDBJ whole genome shotgun (WGS) entry which is preliminary data.</text>
</comment>
<feature type="transmembrane region" description="Helical" evidence="1">
    <location>
        <begin position="117"/>
        <end position="138"/>
    </location>
</feature>
<keyword evidence="3" id="KW-1185">Reference proteome</keyword>
<dbReference type="AlphaFoldDB" id="A0A073K481"/>
<gene>
    <name evidence="2" type="ORF">BAMA_00430</name>
</gene>
<keyword evidence="1" id="KW-0472">Membrane</keyword>
<sequence>MDNQNKKGTAVVAAFKIVFPLLLPILVPSLLMIVLKQWMPDEIVYPGIMSLVTLCIWFFVIGILFTLILNMCKLSEAKLKELGFLGITISTVASFLTMYVGYFWLADLNVTSVQMSPNGILIVAGISAIVLEVLFRFMDDDAEEEKEL</sequence>
<reference evidence="2 3" key="1">
    <citation type="submission" date="2014-06" db="EMBL/GenBank/DDBJ databases">
        <title>Draft genome sequence of Bacillus manliponensis JCM 15802 (MCCC 1A00708).</title>
        <authorList>
            <person name="Lai Q."/>
            <person name="Liu Y."/>
            <person name="Shao Z."/>
        </authorList>
    </citation>
    <scope>NUCLEOTIDE SEQUENCE [LARGE SCALE GENOMIC DNA]</scope>
    <source>
        <strain evidence="2 3">JCM 15802</strain>
    </source>
</reference>
<evidence type="ECO:0000256" key="1">
    <source>
        <dbReference type="SAM" id="Phobius"/>
    </source>
</evidence>
<feature type="transmembrane region" description="Helical" evidence="1">
    <location>
        <begin position="12"/>
        <end position="35"/>
    </location>
</feature>